<feature type="transmembrane region" description="Helical" evidence="1">
    <location>
        <begin position="168"/>
        <end position="191"/>
    </location>
</feature>
<evidence type="ECO:0000313" key="3">
    <source>
        <dbReference type="EMBL" id="QDM42716.1"/>
    </source>
</evidence>
<feature type="transmembrane region" description="Helical" evidence="1">
    <location>
        <begin position="221"/>
        <end position="239"/>
    </location>
</feature>
<keyword evidence="5" id="KW-1185">Reference proteome</keyword>
<feature type="transmembrane region" description="Helical" evidence="1">
    <location>
        <begin position="125"/>
        <end position="148"/>
    </location>
</feature>
<evidence type="ECO:0000313" key="2">
    <source>
        <dbReference type="EMBL" id="MCY9610721.1"/>
    </source>
</evidence>
<protein>
    <submittedName>
        <fullName evidence="3">Conjugal transfer protein TraX</fullName>
    </submittedName>
</protein>
<feature type="transmembrane region" description="Helical" evidence="1">
    <location>
        <begin position="12"/>
        <end position="29"/>
    </location>
</feature>
<dbReference type="EMBL" id="CP041405">
    <property type="protein sequence ID" value="QDM42716.1"/>
    <property type="molecule type" value="Genomic_DNA"/>
</dbReference>
<dbReference type="AlphaFoldDB" id="A0AAP9DR85"/>
<dbReference type="Proteomes" id="UP000315377">
    <property type="component" value="Chromosome"/>
</dbReference>
<dbReference type="GeneID" id="76995096"/>
<feature type="transmembrane region" description="Helical" evidence="1">
    <location>
        <begin position="93"/>
        <end position="113"/>
    </location>
</feature>
<feature type="transmembrane region" description="Helical" evidence="1">
    <location>
        <begin position="35"/>
        <end position="53"/>
    </location>
</feature>
<sequence length="270" mass="30918">MKKGLNGFQIKLIALFFMTLDHIYANFSVVADIPILFTILGRIAAPLFIFMVTQGMRHTRSREKYLLRLWVGSVGMNVGNNVLNSLFPRSDGAVLFANIFSTMFVICLLIYGCEKIIDCFKNRNYKKVVGFSLLTLLPFIGSGLSLLLMSHMENPTMLLLFKLITTTIPSILFVEGGYIIVLLGIGFYLFGKNAKNTGIYYLLFSALIFISQVDISSFQALLQNNQWFMVLALPFLLLYNHEKGKSMKYLFYFYYPLHIYIFWIVSTFLV</sequence>
<name>A0AAP9DR85_PANTH</name>
<evidence type="ECO:0000313" key="5">
    <source>
        <dbReference type="Proteomes" id="UP001209276"/>
    </source>
</evidence>
<accession>A0AAP9DR85</accession>
<dbReference type="EMBL" id="JAMDMM010000062">
    <property type="protein sequence ID" value="MCY9610721.1"/>
    <property type="molecule type" value="Genomic_DNA"/>
</dbReference>
<organism evidence="3 4">
    <name type="scientific">Paenibacillus thiaminolyticus</name>
    <name type="common">Bacillus thiaminolyticus</name>
    <dbReference type="NCBI Taxonomy" id="49283"/>
    <lineage>
        <taxon>Bacteria</taxon>
        <taxon>Bacillati</taxon>
        <taxon>Bacillota</taxon>
        <taxon>Bacilli</taxon>
        <taxon>Bacillales</taxon>
        <taxon>Paenibacillaceae</taxon>
        <taxon>Paenibacillus</taxon>
    </lineage>
</organism>
<evidence type="ECO:0000256" key="1">
    <source>
        <dbReference type="SAM" id="Phobius"/>
    </source>
</evidence>
<dbReference type="RefSeq" id="WP_087440997.1">
    <property type="nucleotide sequence ID" value="NZ_CABMNB010000012.1"/>
</dbReference>
<dbReference type="InterPro" id="IPR008875">
    <property type="entry name" value="TraX"/>
</dbReference>
<evidence type="ECO:0000313" key="4">
    <source>
        <dbReference type="Proteomes" id="UP000315377"/>
    </source>
</evidence>
<keyword evidence="1" id="KW-0812">Transmembrane</keyword>
<feature type="transmembrane region" description="Helical" evidence="1">
    <location>
        <begin position="65"/>
        <end position="87"/>
    </location>
</feature>
<feature type="transmembrane region" description="Helical" evidence="1">
    <location>
        <begin position="198"/>
        <end position="215"/>
    </location>
</feature>
<gene>
    <name evidence="3" type="ORF">FLT43_03780</name>
    <name evidence="2" type="ORF">M5W83_26595</name>
</gene>
<dbReference type="Proteomes" id="UP001209276">
    <property type="component" value="Unassembled WGS sequence"/>
</dbReference>
<reference evidence="3 4" key="1">
    <citation type="submission" date="2019-07" db="EMBL/GenBank/DDBJ databases">
        <title>Paenibacillus thiaminolyticus NRRL B-4156.</title>
        <authorList>
            <person name="Hehnly C."/>
            <person name="Zhang L."/>
        </authorList>
    </citation>
    <scope>NUCLEOTIDE SEQUENCE [LARGE SCALE GENOMIC DNA]</scope>
    <source>
        <strain evidence="3 4">NRRL B-4156</strain>
    </source>
</reference>
<keyword evidence="1" id="KW-1133">Transmembrane helix</keyword>
<keyword evidence="1" id="KW-0472">Membrane</keyword>
<reference evidence="2 5" key="2">
    <citation type="submission" date="2022-05" db="EMBL/GenBank/DDBJ databases">
        <title>Genome Sequencing of Bee-Associated Microbes.</title>
        <authorList>
            <person name="Dunlap C."/>
        </authorList>
    </citation>
    <scope>NUCLEOTIDE SEQUENCE [LARGE SCALE GENOMIC DNA]</scope>
    <source>
        <strain evidence="2 5">NRRL B-14613</strain>
    </source>
</reference>
<dbReference type="Pfam" id="PF05857">
    <property type="entry name" value="TraX"/>
    <property type="match status" value="1"/>
</dbReference>
<feature type="transmembrane region" description="Helical" evidence="1">
    <location>
        <begin position="251"/>
        <end position="269"/>
    </location>
</feature>
<proteinExistence type="predicted"/>